<gene>
    <name evidence="2" type="ORF">GCM10022214_45060</name>
</gene>
<organism evidence="2 3">
    <name type="scientific">Actinomadura miaoliensis</name>
    <dbReference type="NCBI Taxonomy" id="430685"/>
    <lineage>
        <taxon>Bacteria</taxon>
        <taxon>Bacillati</taxon>
        <taxon>Actinomycetota</taxon>
        <taxon>Actinomycetes</taxon>
        <taxon>Streptosporangiales</taxon>
        <taxon>Thermomonosporaceae</taxon>
        <taxon>Actinomadura</taxon>
    </lineage>
</organism>
<keyword evidence="3" id="KW-1185">Reference proteome</keyword>
<proteinExistence type="predicted"/>
<protein>
    <submittedName>
        <fullName evidence="2">Uncharacterized protein</fullName>
    </submittedName>
</protein>
<dbReference type="EMBL" id="BAAAZG010000029">
    <property type="protein sequence ID" value="GAA4081256.1"/>
    <property type="molecule type" value="Genomic_DNA"/>
</dbReference>
<evidence type="ECO:0000313" key="2">
    <source>
        <dbReference type="EMBL" id="GAA4081256.1"/>
    </source>
</evidence>
<comment type="caution">
    <text evidence="2">The sequence shown here is derived from an EMBL/GenBank/DDBJ whole genome shotgun (WGS) entry which is preliminary data.</text>
</comment>
<accession>A0ABP7W6X4</accession>
<feature type="region of interest" description="Disordered" evidence="1">
    <location>
        <begin position="157"/>
        <end position="179"/>
    </location>
</feature>
<feature type="region of interest" description="Disordered" evidence="1">
    <location>
        <begin position="100"/>
        <end position="119"/>
    </location>
</feature>
<name>A0ABP7W6X4_9ACTN</name>
<evidence type="ECO:0000313" key="3">
    <source>
        <dbReference type="Proteomes" id="UP001500683"/>
    </source>
</evidence>
<feature type="compositionally biased region" description="Low complexity" evidence="1">
    <location>
        <begin position="159"/>
        <end position="179"/>
    </location>
</feature>
<dbReference type="RefSeq" id="WP_344950769.1">
    <property type="nucleotide sequence ID" value="NZ_BAAAZG010000029.1"/>
</dbReference>
<dbReference type="Proteomes" id="UP001500683">
    <property type="component" value="Unassembled WGS sequence"/>
</dbReference>
<reference evidence="3" key="1">
    <citation type="journal article" date="2019" name="Int. J. Syst. Evol. Microbiol.">
        <title>The Global Catalogue of Microorganisms (GCM) 10K type strain sequencing project: providing services to taxonomists for standard genome sequencing and annotation.</title>
        <authorList>
            <consortium name="The Broad Institute Genomics Platform"/>
            <consortium name="The Broad Institute Genome Sequencing Center for Infectious Disease"/>
            <person name="Wu L."/>
            <person name="Ma J."/>
        </authorList>
    </citation>
    <scope>NUCLEOTIDE SEQUENCE [LARGE SCALE GENOMIC DNA]</scope>
    <source>
        <strain evidence="3">JCM 16702</strain>
    </source>
</reference>
<evidence type="ECO:0000256" key="1">
    <source>
        <dbReference type="SAM" id="MobiDB-lite"/>
    </source>
</evidence>
<sequence>MEDDRQREWAASLARRGVAAVAPQELDLFDETSAAFFALPPKARTAPSKEPLGMGLEVAEAIVSAVALGVAVDVVTQLSTRALDAAGGRVKSRLGRLLRRSKRDRVRQDESLPLPAPLPPERLADLREIAVERAKALGLSDDQAELLADAIIGGLAVSGAPDPEPGTAPGGEPTAPARE</sequence>